<accession>A0ABW3FI04</accession>
<protein>
    <submittedName>
        <fullName evidence="1">Uncharacterized protein</fullName>
    </submittedName>
</protein>
<proteinExistence type="predicted"/>
<reference evidence="2" key="1">
    <citation type="journal article" date="2019" name="Int. J. Syst. Evol. Microbiol.">
        <title>The Global Catalogue of Microorganisms (GCM) 10K type strain sequencing project: providing services to taxonomists for standard genome sequencing and annotation.</title>
        <authorList>
            <consortium name="The Broad Institute Genomics Platform"/>
            <consortium name="The Broad Institute Genome Sequencing Center for Infectious Disease"/>
            <person name="Wu L."/>
            <person name="Ma J."/>
        </authorList>
    </citation>
    <scope>NUCLEOTIDE SEQUENCE [LARGE SCALE GENOMIC DNA]</scope>
    <source>
        <strain evidence="2">CCUG 60023</strain>
    </source>
</reference>
<name>A0ABW3FI04_9HYPH</name>
<organism evidence="1 2">
    <name type="scientific">Pseudahrensia aquimaris</name>
    <dbReference type="NCBI Taxonomy" id="744461"/>
    <lineage>
        <taxon>Bacteria</taxon>
        <taxon>Pseudomonadati</taxon>
        <taxon>Pseudomonadota</taxon>
        <taxon>Alphaproteobacteria</taxon>
        <taxon>Hyphomicrobiales</taxon>
        <taxon>Ahrensiaceae</taxon>
        <taxon>Pseudahrensia</taxon>
    </lineage>
</organism>
<sequence length="48" mass="5153">MTINVPKVAFDRQQVNASPGATSNSQQITELSDGTFVIVCRIAGKVLF</sequence>
<gene>
    <name evidence="1" type="ORF">ACFQ14_11850</name>
</gene>
<dbReference type="RefSeq" id="WP_377212966.1">
    <property type="nucleotide sequence ID" value="NZ_JBHTJV010000010.1"/>
</dbReference>
<comment type="caution">
    <text evidence="1">The sequence shown here is derived from an EMBL/GenBank/DDBJ whole genome shotgun (WGS) entry which is preliminary data.</text>
</comment>
<evidence type="ECO:0000313" key="2">
    <source>
        <dbReference type="Proteomes" id="UP001597101"/>
    </source>
</evidence>
<keyword evidence="2" id="KW-1185">Reference proteome</keyword>
<dbReference type="EMBL" id="JBHTJV010000010">
    <property type="protein sequence ID" value="MFD0917103.1"/>
    <property type="molecule type" value="Genomic_DNA"/>
</dbReference>
<dbReference type="Proteomes" id="UP001597101">
    <property type="component" value="Unassembled WGS sequence"/>
</dbReference>
<evidence type="ECO:0000313" key="1">
    <source>
        <dbReference type="EMBL" id="MFD0917103.1"/>
    </source>
</evidence>